<dbReference type="PANTHER" id="PTHR42781">
    <property type="entry name" value="SPERMIDINE/PUTRESCINE IMPORT ATP-BINDING PROTEIN POTA"/>
    <property type="match status" value="1"/>
</dbReference>
<protein>
    <recommendedName>
        <fullName evidence="7">Carnitine transport ATP-binding protein OpuCA</fullName>
        <ecNumber evidence="6">7.6.2.9</ecNumber>
    </recommendedName>
</protein>
<evidence type="ECO:0000313" key="9">
    <source>
        <dbReference type="EMBL" id="RAV15360.1"/>
    </source>
</evidence>
<keyword evidence="3 9" id="KW-0067">ATP-binding</keyword>
<dbReference type="GO" id="GO:0015418">
    <property type="term" value="F:ABC-type quaternary ammonium compound transporting activity"/>
    <property type="evidence" value="ECO:0007669"/>
    <property type="project" value="UniProtKB-EC"/>
</dbReference>
<dbReference type="InterPro" id="IPR017871">
    <property type="entry name" value="ABC_transporter-like_CS"/>
</dbReference>
<dbReference type="InterPro" id="IPR003593">
    <property type="entry name" value="AAA+_ATPase"/>
</dbReference>
<evidence type="ECO:0000256" key="2">
    <source>
        <dbReference type="ARBA" id="ARBA00022741"/>
    </source>
</evidence>
<comment type="catalytic activity">
    <reaction evidence="4">
        <text>a quaternary ammonium(out) + ATP + H2O = a quaternary ammonium(in) + ADP + phosphate + H(+)</text>
        <dbReference type="Rhea" id="RHEA:11036"/>
        <dbReference type="ChEBI" id="CHEBI:15377"/>
        <dbReference type="ChEBI" id="CHEBI:15378"/>
        <dbReference type="ChEBI" id="CHEBI:30616"/>
        <dbReference type="ChEBI" id="CHEBI:35267"/>
        <dbReference type="ChEBI" id="CHEBI:43474"/>
        <dbReference type="ChEBI" id="CHEBI:456216"/>
        <dbReference type="EC" id="7.6.2.9"/>
    </reaction>
</comment>
<dbReference type="SMART" id="SM00382">
    <property type="entry name" value="AAA"/>
    <property type="match status" value="1"/>
</dbReference>
<dbReference type="EC" id="7.6.2.9" evidence="6"/>
<evidence type="ECO:0000256" key="3">
    <source>
        <dbReference type="ARBA" id="ARBA00022840"/>
    </source>
</evidence>
<dbReference type="RefSeq" id="WP_113034845.1">
    <property type="nucleotide sequence ID" value="NZ_QMFB01000024.1"/>
</dbReference>
<name>A0A329M6B4_9BACL</name>
<dbReference type="SUPFAM" id="SSF52540">
    <property type="entry name" value="P-loop containing nucleoside triphosphate hydrolases"/>
    <property type="match status" value="1"/>
</dbReference>
<dbReference type="PANTHER" id="PTHR42781:SF4">
    <property type="entry name" value="SPERMIDINE_PUTRESCINE IMPORT ATP-BINDING PROTEIN POTA"/>
    <property type="match status" value="1"/>
</dbReference>
<accession>A0A329M6B4</accession>
<evidence type="ECO:0000256" key="5">
    <source>
        <dbReference type="ARBA" id="ARBA00063934"/>
    </source>
</evidence>
<proteinExistence type="predicted"/>
<dbReference type="Gene3D" id="3.40.50.300">
    <property type="entry name" value="P-loop containing nucleotide triphosphate hydrolases"/>
    <property type="match status" value="1"/>
</dbReference>
<organism evidence="9 10">
    <name type="scientific">Paenibacillus contaminans</name>
    <dbReference type="NCBI Taxonomy" id="450362"/>
    <lineage>
        <taxon>Bacteria</taxon>
        <taxon>Bacillati</taxon>
        <taxon>Bacillota</taxon>
        <taxon>Bacilli</taxon>
        <taxon>Bacillales</taxon>
        <taxon>Paenibacillaceae</taxon>
        <taxon>Paenibacillus</taxon>
    </lineage>
</organism>
<dbReference type="InterPro" id="IPR027417">
    <property type="entry name" value="P-loop_NTPase"/>
</dbReference>
<dbReference type="InterPro" id="IPR003439">
    <property type="entry name" value="ABC_transporter-like_ATP-bd"/>
</dbReference>
<dbReference type="GO" id="GO:0016887">
    <property type="term" value="F:ATP hydrolysis activity"/>
    <property type="evidence" value="ECO:0007669"/>
    <property type="project" value="InterPro"/>
</dbReference>
<evidence type="ECO:0000259" key="8">
    <source>
        <dbReference type="PROSITE" id="PS50893"/>
    </source>
</evidence>
<dbReference type="InterPro" id="IPR050093">
    <property type="entry name" value="ABC_SmlMolc_Importer"/>
</dbReference>
<reference evidence="9 10" key="1">
    <citation type="journal article" date="2009" name="Int. J. Syst. Evol. Microbiol.">
        <title>Paenibacillus contaminans sp. nov., isolated from a contaminated laboratory plate.</title>
        <authorList>
            <person name="Chou J.H."/>
            <person name="Lee J.H."/>
            <person name="Lin M.C."/>
            <person name="Chang P.S."/>
            <person name="Arun A.B."/>
            <person name="Young C.C."/>
            <person name="Chen W.M."/>
        </authorList>
    </citation>
    <scope>NUCLEOTIDE SEQUENCE [LARGE SCALE GENOMIC DNA]</scope>
    <source>
        <strain evidence="9 10">CKOBP-6</strain>
    </source>
</reference>
<dbReference type="PROSITE" id="PS00211">
    <property type="entry name" value="ABC_TRANSPORTER_1"/>
    <property type="match status" value="1"/>
</dbReference>
<keyword evidence="1" id="KW-0813">Transport</keyword>
<evidence type="ECO:0000256" key="6">
    <source>
        <dbReference type="ARBA" id="ARBA00066388"/>
    </source>
</evidence>
<dbReference type="FunFam" id="3.40.50.300:FF:000425">
    <property type="entry name" value="Probable ABC transporter, ATP-binding subunit"/>
    <property type="match status" value="1"/>
</dbReference>
<comment type="subunit">
    <text evidence="5">The complex is composed of two ATP-binding proteins (OpuCA), two transmembrane proteins (OpuCB and OpuCD) and a solute-binding protein (OpuCC).</text>
</comment>
<dbReference type="GO" id="GO:0005524">
    <property type="term" value="F:ATP binding"/>
    <property type="evidence" value="ECO:0007669"/>
    <property type="project" value="UniProtKB-KW"/>
</dbReference>
<dbReference type="AlphaFoldDB" id="A0A329M6B4"/>
<dbReference type="Pfam" id="PF00005">
    <property type="entry name" value="ABC_tran"/>
    <property type="match status" value="1"/>
</dbReference>
<gene>
    <name evidence="9" type="ORF">DQG23_30665</name>
</gene>
<keyword evidence="2" id="KW-0547">Nucleotide-binding</keyword>
<evidence type="ECO:0000256" key="1">
    <source>
        <dbReference type="ARBA" id="ARBA00022448"/>
    </source>
</evidence>
<comment type="caution">
    <text evidence="9">The sequence shown here is derived from an EMBL/GenBank/DDBJ whole genome shotgun (WGS) entry which is preliminary data.</text>
</comment>
<evidence type="ECO:0000256" key="7">
    <source>
        <dbReference type="ARBA" id="ARBA00070305"/>
    </source>
</evidence>
<evidence type="ECO:0000256" key="4">
    <source>
        <dbReference type="ARBA" id="ARBA00052482"/>
    </source>
</evidence>
<evidence type="ECO:0000313" key="10">
    <source>
        <dbReference type="Proteomes" id="UP000250369"/>
    </source>
</evidence>
<dbReference type="PROSITE" id="PS50893">
    <property type="entry name" value="ABC_TRANSPORTER_2"/>
    <property type="match status" value="1"/>
</dbReference>
<dbReference type="Proteomes" id="UP000250369">
    <property type="component" value="Unassembled WGS sequence"/>
</dbReference>
<sequence length="361" mass="40529">MQIAVRQLSKRFGSFQAVDGVSFEIGEGKLVGLLGPSGGGKTTILRMLAGLEEPDSGELFFGDRKVNRLSPQEREIGFVFQHYALFQHMTVYENIAFGLQTKMKQLPDAIRRNGKAYIDQRVNELLALIGLSDLAARFPHQLSGGQKQRVAFARALAPEPKLLLLDEPFAAMDAKVRRELRGWLREMIDRLGITTIFVTHDQEEAVEVADEMLILQQGRLEQQGSPVDMYTKPRTPFVAGFIGESIRVEGLSRWKGFEETPPDAEAFVRPEWIEIGTAKEVPLKSAARLGVVENCLFRGSQWLIEAKVDDTKLFAYRPVELGPLQPNTAVFVLLHRAYAFRGQESFPLENTLKNDPQPVHI</sequence>
<dbReference type="OrthoDB" id="9802264at2"/>
<keyword evidence="10" id="KW-1185">Reference proteome</keyword>
<feature type="domain" description="ABC transporter" evidence="8">
    <location>
        <begin position="3"/>
        <end position="242"/>
    </location>
</feature>
<dbReference type="EMBL" id="QMFB01000024">
    <property type="protein sequence ID" value="RAV15360.1"/>
    <property type="molecule type" value="Genomic_DNA"/>
</dbReference>